<evidence type="ECO:0000313" key="2">
    <source>
        <dbReference type="Proteomes" id="UP000588098"/>
    </source>
</evidence>
<protein>
    <submittedName>
        <fullName evidence="1">Uncharacterized protein</fullName>
    </submittedName>
</protein>
<gene>
    <name evidence="1" type="ORF">FHS42_005876</name>
</gene>
<accession>A0A7W9QEH2</accession>
<proteinExistence type="predicted"/>
<dbReference type="Proteomes" id="UP000588098">
    <property type="component" value="Unassembled WGS sequence"/>
</dbReference>
<organism evidence="1 2">
    <name type="scientific">Streptomyces zagrosensis</name>
    <dbReference type="NCBI Taxonomy" id="1042984"/>
    <lineage>
        <taxon>Bacteria</taxon>
        <taxon>Bacillati</taxon>
        <taxon>Actinomycetota</taxon>
        <taxon>Actinomycetes</taxon>
        <taxon>Kitasatosporales</taxon>
        <taxon>Streptomycetaceae</taxon>
        <taxon>Streptomyces</taxon>
    </lineage>
</organism>
<evidence type="ECO:0000313" key="1">
    <source>
        <dbReference type="EMBL" id="MBB5938785.1"/>
    </source>
</evidence>
<reference evidence="1 2" key="1">
    <citation type="submission" date="2020-08" db="EMBL/GenBank/DDBJ databases">
        <title>Genomic Encyclopedia of Type Strains, Phase III (KMG-III): the genomes of soil and plant-associated and newly described type strains.</title>
        <authorList>
            <person name="Whitman W."/>
        </authorList>
    </citation>
    <scope>NUCLEOTIDE SEQUENCE [LARGE SCALE GENOMIC DNA]</scope>
    <source>
        <strain evidence="1 2">CECT 8305</strain>
    </source>
</reference>
<dbReference type="AlphaFoldDB" id="A0A7W9QEH2"/>
<dbReference type="EMBL" id="JACHJL010000018">
    <property type="protein sequence ID" value="MBB5938785.1"/>
    <property type="molecule type" value="Genomic_DNA"/>
</dbReference>
<sequence>MLALTSTPAACSAGTRKGCTRCPSSEGPVIHVVHAIHVASVIHVIHVIHVIYVNVDAEQRKVSGGEGFGVG</sequence>
<name>A0A7W9QEH2_9ACTN</name>
<dbReference type="RefSeq" id="WP_184576821.1">
    <property type="nucleotide sequence ID" value="NZ_JACHJL010000018.1"/>
</dbReference>
<keyword evidence="2" id="KW-1185">Reference proteome</keyword>
<comment type="caution">
    <text evidence="1">The sequence shown here is derived from an EMBL/GenBank/DDBJ whole genome shotgun (WGS) entry which is preliminary data.</text>
</comment>